<dbReference type="InterPro" id="IPR021139">
    <property type="entry name" value="NYN"/>
</dbReference>
<feature type="compositionally biased region" description="Gly residues" evidence="1">
    <location>
        <begin position="196"/>
        <end position="206"/>
    </location>
</feature>
<proteinExistence type="predicted"/>
<name>A0A543I7P3_9ACTN</name>
<evidence type="ECO:0000256" key="1">
    <source>
        <dbReference type="SAM" id="MobiDB-lite"/>
    </source>
</evidence>
<feature type="domain" description="NYN" evidence="2">
    <location>
        <begin position="32"/>
        <end position="165"/>
    </location>
</feature>
<feature type="compositionally biased region" description="Pro residues" evidence="1">
    <location>
        <begin position="216"/>
        <end position="230"/>
    </location>
</feature>
<reference evidence="3 4" key="1">
    <citation type="submission" date="2019-06" db="EMBL/GenBank/DDBJ databases">
        <title>Sequencing the genomes of 1000 actinobacteria strains.</title>
        <authorList>
            <person name="Klenk H.-P."/>
        </authorList>
    </citation>
    <scope>NUCLEOTIDE SEQUENCE [LARGE SCALE GENOMIC DNA]</scope>
    <source>
        <strain evidence="3 4">DSM 45043</strain>
    </source>
</reference>
<feature type="region of interest" description="Disordered" evidence="1">
    <location>
        <begin position="188"/>
        <end position="271"/>
    </location>
</feature>
<dbReference type="AlphaFoldDB" id="A0A543I7P3"/>
<comment type="caution">
    <text evidence="3">The sequence shown here is derived from an EMBL/GenBank/DDBJ whole genome shotgun (WGS) entry which is preliminary data.</text>
</comment>
<organism evidence="3 4">
    <name type="scientific">Actinomadura hallensis</name>
    <dbReference type="NCBI Taxonomy" id="337895"/>
    <lineage>
        <taxon>Bacteria</taxon>
        <taxon>Bacillati</taxon>
        <taxon>Actinomycetota</taxon>
        <taxon>Actinomycetes</taxon>
        <taxon>Streptosporangiales</taxon>
        <taxon>Thermomonosporaceae</taxon>
        <taxon>Actinomadura</taxon>
    </lineage>
</organism>
<accession>A0A543I7P3</accession>
<dbReference type="Gene3D" id="3.40.50.1010">
    <property type="entry name" value="5'-nuclease"/>
    <property type="match status" value="1"/>
</dbReference>
<dbReference type="OrthoDB" id="9800236at2"/>
<dbReference type="RefSeq" id="WP_141965685.1">
    <property type="nucleotide sequence ID" value="NZ_VFPO01000001.1"/>
</dbReference>
<evidence type="ECO:0000313" key="4">
    <source>
        <dbReference type="Proteomes" id="UP000316706"/>
    </source>
</evidence>
<gene>
    <name evidence="3" type="ORF">FHX41_0139</name>
</gene>
<sequence length="470" mass="47999">MDRCALFVDAGYLLADGAMAVHGTRHRDTVSWDFGGLLQLLGNLARERTGLPLLRCYWYEATVEGRRSPEHDALADLPGLKLRLGRIRPGRREGVDSEIHRDLMTLARNGALADAVLVSGDEDLAQVVGDAQDLGVRITVVHVAVDGNWTISRVLRQECDDLIEIGAGHLRPYVNLLTGVDGTAGSSVGTSPLANGHGGNGHGGQLGPLQTTSHNGPPPSSPLSRPPAPSSPSVRDLGPAMTGGTGPGGSGSPGGGTGPVPLPGSAGGTSYGGSGGGSSYGGGSGGDGSYGNSGGGSSYGGTGGNQLPLQPAPTPGPSSTQAPPAPSSAPAPAPAPTQPPNPGPQYTSSPVPSPSPPPPPQTLPSGPQQSGPYTGPQQAPPVPAQQQNAPTLAEAVKAAHQEGQDFGESVARDAPALWLEAVLARKPRMPSDLEARLLQGSSLPIDFLLHDEVRHALRRGFWDALERSRR</sequence>
<dbReference type="EMBL" id="VFPO01000001">
    <property type="protein sequence ID" value="TQM66561.1"/>
    <property type="molecule type" value="Genomic_DNA"/>
</dbReference>
<keyword evidence="4" id="KW-1185">Reference proteome</keyword>
<protein>
    <submittedName>
        <fullName evidence="3">Uncharacterized LabA/DUF88 family protein</fullName>
    </submittedName>
</protein>
<dbReference type="Pfam" id="PF01936">
    <property type="entry name" value="NYN"/>
    <property type="match status" value="1"/>
</dbReference>
<feature type="compositionally biased region" description="Low complexity" evidence="1">
    <location>
        <begin position="363"/>
        <end position="372"/>
    </location>
</feature>
<evidence type="ECO:0000259" key="2">
    <source>
        <dbReference type="Pfam" id="PF01936"/>
    </source>
</evidence>
<dbReference type="Proteomes" id="UP000316706">
    <property type="component" value="Unassembled WGS sequence"/>
</dbReference>
<feature type="compositionally biased region" description="Pro residues" evidence="1">
    <location>
        <begin position="323"/>
        <end position="343"/>
    </location>
</feature>
<dbReference type="GO" id="GO:0004540">
    <property type="term" value="F:RNA nuclease activity"/>
    <property type="evidence" value="ECO:0007669"/>
    <property type="project" value="InterPro"/>
</dbReference>
<feature type="compositionally biased region" description="Pro residues" evidence="1">
    <location>
        <begin position="351"/>
        <end position="362"/>
    </location>
</feature>
<evidence type="ECO:0000313" key="3">
    <source>
        <dbReference type="EMBL" id="TQM66561.1"/>
    </source>
</evidence>
<feature type="compositionally biased region" description="Gly residues" evidence="1">
    <location>
        <begin position="241"/>
        <end position="258"/>
    </location>
</feature>
<feature type="region of interest" description="Disordered" evidence="1">
    <location>
        <begin position="287"/>
        <end position="412"/>
    </location>
</feature>
<feature type="compositionally biased region" description="Gly residues" evidence="1">
    <location>
        <begin position="287"/>
        <end position="304"/>
    </location>
</feature>